<gene>
    <name evidence="2" type="ORF">Mucpa_0949</name>
</gene>
<dbReference type="InterPro" id="IPR000305">
    <property type="entry name" value="GIY-YIG_endonuc"/>
</dbReference>
<protein>
    <submittedName>
        <fullName evidence="2">Excinuclease ABC C subunit domain protein</fullName>
    </submittedName>
</protein>
<dbReference type="CDD" id="cd00719">
    <property type="entry name" value="GIY-YIG_SF"/>
    <property type="match status" value="1"/>
</dbReference>
<dbReference type="EMBL" id="CM001403">
    <property type="protein sequence ID" value="EHQ25125.1"/>
    <property type="molecule type" value="Genomic_DNA"/>
</dbReference>
<dbReference type="eggNOG" id="ENOG5030G4X">
    <property type="taxonomic scope" value="Bacteria"/>
</dbReference>
<dbReference type="Proteomes" id="UP000002774">
    <property type="component" value="Chromosome"/>
</dbReference>
<feature type="domain" description="GIY-YIG" evidence="1">
    <location>
        <begin position="35"/>
        <end position="110"/>
    </location>
</feature>
<evidence type="ECO:0000313" key="3">
    <source>
        <dbReference type="Proteomes" id="UP000002774"/>
    </source>
</evidence>
<dbReference type="OrthoDB" id="1902641at2"/>
<evidence type="ECO:0000259" key="1">
    <source>
        <dbReference type="PROSITE" id="PS50164"/>
    </source>
</evidence>
<dbReference type="InterPro" id="IPR035901">
    <property type="entry name" value="GIY-YIG_endonuc_sf"/>
</dbReference>
<proteinExistence type="predicted"/>
<sequence length="254" mass="29129">MLRTIISDAYKWDERDQIVAALDTLCNPNDTYGWASAGIYCYWNYETKEILYVGLAVDLTERFKQHNDYYPSIDPRGCKVEQVKKYFNENEKLGFSIVVQSPLSQPSIRKVREQFSELFEENELASETGQSGIDEIQRLEGFLIESFLQINKVLPSWNKIGGSVRGRRSVKPSNKTVLRILASHEAHYLAAKSTLREIAASAKLERYENYLHAVRMFVPFIGAQRAFDLLDAKDPVGTYGHIMSDNYLQKLLTL</sequence>
<organism evidence="2 3">
    <name type="scientific">Mucilaginibacter paludis DSM 18603</name>
    <dbReference type="NCBI Taxonomy" id="714943"/>
    <lineage>
        <taxon>Bacteria</taxon>
        <taxon>Pseudomonadati</taxon>
        <taxon>Bacteroidota</taxon>
        <taxon>Sphingobacteriia</taxon>
        <taxon>Sphingobacteriales</taxon>
        <taxon>Sphingobacteriaceae</taxon>
        <taxon>Mucilaginibacter</taxon>
    </lineage>
</organism>
<reference evidence="2" key="1">
    <citation type="submission" date="2011-09" db="EMBL/GenBank/DDBJ databases">
        <title>The permanent draft genome of Mucilaginibacter paludis DSM 18603.</title>
        <authorList>
            <consortium name="US DOE Joint Genome Institute (JGI-PGF)"/>
            <person name="Lucas S."/>
            <person name="Han J."/>
            <person name="Lapidus A."/>
            <person name="Bruce D."/>
            <person name="Goodwin L."/>
            <person name="Pitluck S."/>
            <person name="Peters L."/>
            <person name="Kyrpides N."/>
            <person name="Mavromatis K."/>
            <person name="Ivanova N."/>
            <person name="Mikhailova N."/>
            <person name="Held B."/>
            <person name="Detter J.C."/>
            <person name="Tapia R."/>
            <person name="Han C."/>
            <person name="Land M."/>
            <person name="Hauser L."/>
            <person name="Markowitz V."/>
            <person name="Cheng J.-F."/>
            <person name="Hugenholtz P."/>
            <person name="Woyke T."/>
            <person name="Wu D."/>
            <person name="Tindall B."/>
            <person name="Brambilla E."/>
            <person name="Klenk H.-P."/>
            <person name="Eisen J.A."/>
        </authorList>
    </citation>
    <scope>NUCLEOTIDE SEQUENCE [LARGE SCALE GENOMIC DNA]</scope>
    <source>
        <strain evidence="2">DSM 18603</strain>
    </source>
</reference>
<name>H1YCV4_9SPHI</name>
<dbReference type="HOGENOM" id="CLU_1093342_0_0_10"/>
<dbReference type="RefSeq" id="WP_008504768.1">
    <property type="nucleotide sequence ID" value="NZ_CM001403.1"/>
</dbReference>
<accession>H1YCV4</accession>
<dbReference type="PROSITE" id="PS50164">
    <property type="entry name" value="GIY_YIG"/>
    <property type="match status" value="1"/>
</dbReference>
<dbReference type="SUPFAM" id="SSF82771">
    <property type="entry name" value="GIY-YIG endonuclease"/>
    <property type="match status" value="1"/>
</dbReference>
<dbReference type="AlphaFoldDB" id="H1YCV4"/>
<evidence type="ECO:0000313" key="2">
    <source>
        <dbReference type="EMBL" id="EHQ25125.1"/>
    </source>
</evidence>
<keyword evidence="3" id="KW-1185">Reference proteome</keyword>